<feature type="region of interest" description="Disordered" evidence="2">
    <location>
        <begin position="1"/>
        <end position="22"/>
    </location>
</feature>
<dbReference type="InterPro" id="IPR036188">
    <property type="entry name" value="FAD/NAD-bd_sf"/>
</dbReference>
<protein>
    <submittedName>
        <fullName evidence="4">FAD-dependent oxidoreductase</fullName>
        <ecNumber evidence="4">1.-.-.-</ecNumber>
    </submittedName>
</protein>
<dbReference type="Proteomes" id="UP001529369">
    <property type="component" value="Unassembled WGS sequence"/>
</dbReference>
<dbReference type="PANTHER" id="PTHR13847:SF281">
    <property type="entry name" value="FAD DEPENDENT OXIDOREDUCTASE DOMAIN-CONTAINING PROTEIN"/>
    <property type="match status" value="1"/>
</dbReference>
<dbReference type="GO" id="GO:0016491">
    <property type="term" value="F:oxidoreductase activity"/>
    <property type="evidence" value="ECO:0007669"/>
    <property type="project" value="UniProtKB-KW"/>
</dbReference>
<dbReference type="EC" id="1.-.-.-" evidence="4"/>
<evidence type="ECO:0000313" key="4">
    <source>
        <dbReference type="EMBL" id="MDN3567687.1"/>
    </source>
</evidence>
<dbReference type="RefSeq" id="WP_290319746.1">
    <property type="nucleotide sequence ID" value="NZ_JAUFPN010000197.1"/>
</dbReference>
<accession>A0ABT8AD54</accession>
<name>A0ABT8AD54_9PROT</name>
<evidence type="ECO:0000256" key="2">
    <source>
        <dbReference type="SAM" id="MobiDB-lite"/>
    </source>
</evidence>
<feature type="domain" description="FAD dependent oxidoreductase" evidence="3">
    <location>
        <begin position="33"/>
        <end position="391"/>
    </location>
</feature>
<keyword evidence="5" id="KW-1185">Reference proteome</keyword>
<dbReference type="InterPro" id="IPR006076">
    <property type="entry name" value="FAD-dep_OxRdtase"/>
</dbReference>
<keyword evidence="1 4" id="KW-0560">Oxidoreductase</keyword>
<sequence length="436" mass="46501">MPEPVPTMPNSLWAATAPPPPPTTALAGEAHCDVAVVGAGFTGLAAALHLAEAGIACTVLEAAEIGFGASGRNNGQVIPNLSRMDPDAIVAAVPQELGGAEKGEAFVGLVRDSASLVFDLIRKHGIAAEAVQNGWIQPAHRPSRMRLVENRVRQWGSRGAPVRLLSKSEVAGLAGSDSWEGGWENRSGGRINPLGYARGLAAAAARAGATLHTRSPVTRITREPSGWLLETPAGRLGADRVILATNAYTPPGLWPGLARTVVPVRSYQMATGVLSDNIRKSILPEGHALSDTRGDLFFYRFDADGRLVTGGGLVIPFGWEGRIRDRIRARIARVFPQVGEFTFDYVWWGHIGGTQDKLPHVYELAPGVLAWTGCNGRGVGLATALGRELAKACAGVPLREIAVPVETRLKRILGHEFRALGTAWHVLQNRRNDSRD</sequence>
<dbReference type="SUPFAM" id="SSF51905">
    <property type="entry name" value="FAD/NAD(P)-binding domain"/>
    <property type="match status" value="1"/>
</dbReference>
<evidence type="ECO:0000313" key="5">
    <source>
        <dbReference type="Proteomes" id="UP001529369"/>
    </source>
</evidence>
<organism evidence="4 5">
    <name type="scientific">Paeniroseomonas aquatica</name>
    <dbReference type="NCBI Taxonomy" id="373043"/>
    <lineage>
        <taxon>Bacteria</taxon>
        <taxon>Pseudomonadati</taxon>
        <taxon>Pseudomonadota</taxon>
        <taxon>Alphaproteobacteria</taxon>
        <taxon>Acetobacterales</taxon>
        <taxon>Acetobacteraceae</taxon>
        <taxon>Paeniroseomonas</taxon>
    </lineage>
</organism>
<dbReference type="Gene3D" id="3.50.50.60">
    <property type="entry name" value="FAD/NAD(P)-binding domain"/>
    <property type="match status" value="1"/>
</dbReference>
<dbReference type="Gene3D" id="3.30.9.10">
    <property type="entry name" value="D-Amino Acid Oxidase, subunit A, domain 2"/>
    <property type="match status" value="1"/>
</dbReference>
<dbReference type="Pfam" id="PF01266">
    <property type="entry name" value="DAO"/>
    <property type="match status" value="1"/>
</dbReference>
<dbReference type="EMBL" id="JAUFPN010000197">
    <property type="protein sequence ID" value="MDN3567687.1"/>
    <property type="molecule type" value="Genomic_DNA"/>
</dbReference>
<evidence type="ECO:0000256" key="1">
    <source>
        <dbReference type="ARBA" id="ARBA00023002"/>
    </source>
</evidence>
<proteinExistence type="predicted"/>
<dbReference type="PANTHER" id="PTHR13847">
    <property type="entry name" value="SARCOSINE DEHYDROGENASE-RELATED"/>
    <property type="match status" value="1"/>
</dbReference>
<evidence type="ECO:0000259" key="3">
    <source>
        <dbReference type="Pfam" id="PF01266"/>
    </source>
</evidence>
<gene>
    <name evidence="4" type="ORF">QWZ14_25180</name>
</gene>
<reference evidence="5" key="1">
    <citation type="journal article" date="2019" name="Int. J. Syst. Evol. Microbiol.">
        <title>The Global Catalogue of Microorganisms (GCM) 10K type strain sequencing project: providing services to taxonomists for standard genome sequencing and annotation.</title>
        <authorList>
            <consortium name="The Broad Institute Genomics Platform"/>
            <consortium name="The Broad Institute Genome Sequencing Center for Infectious Disease"/>
            <person name="Wu L."/>
            <person name="Ma J."/>
        </authorList>
    </citation>
    <scope>NUCLEOTIDE SEQUENCE [LARGE SCALE GENOMIC DNA]</scope>
    <source>
        <strain evidence="5">CECT 7131</strain>
    </source>
</reference>
<comment type="caution">
    <text evidence="4">The sequence shown here is derived from an EMBL/GenBank/DDBJ whole genome shotgun (WGS) entry which is preliminary data.</text>
</comment>